<dbReference type="EMBL" id="QJKJ01001302">
    <property type="protein sequence ID" value="RDY08295.1"/>
    <property type="molecule type" value="Genomic_DNA"/>
</dbReference>
<dbReference type="InterPro" id="IPR012337">
    <property type="entry name" value="RNaseH-like_sf"/>
</dbReference>
<feature type="non-terminal residue" evidence="3">
    <location>
        <position position="1"/>
    </location>
</feature>
<evidence type="ECO:0000259" key="2">
    <source>
        <dbReference type="PROSITE" id="PS50994"/>
    </source>
</evidence>
<evidence type="ECO:0000313" key="4">
    <source>
        <dbReference type="Proteomes" id="UP000257109"/>
    </source>
</evidence>
<dbReference type="PANTHER" id="PTHR42648:SF28">
    <property type="entry name" value="TRANSPOSON-ENCODED PROTEIN WITH RIBONUCLEASE H-LIKE AND RETROVIRUS ZINC FINGER-LIKE DOMAINS"/>
    <property type="match status" value="1"/>
</dbReference>
<keyword evidence="4" id="KW-1185">Reference proteome</keyword>
<dbReference type="InterPro" id="IPR039537">
    <property type="entry name" value="Retrotran_Ty1/copia-like"/>
</dbReference>
<feature type="region of interest" description="Disordered" evidence="1">
    <location>
        <begin position="171"/>
        <end position="233"/>
    </location>
</feature>
<reference evidence="3" key="1">
    <citation type="submission" date="2018-05" db="EMBL/GenBank/DDBJ databases">
        <title>Draft genome of Mucuna pruriens seed.</title>
        <authorList>
            <person name="Nnadi N.E."/>
            <person name="Vos R."/>
            <person name="Hasami M.H."/>
            <person name="Devisetty U.K."/>
            <person name="Aguiy J.C."/>
        </authorList>
    </citation>
    <scope>NUCLEOTIDE SEQUENCE [LARGE SCALE GENOMIC DNA]</scope>
    <source>
        <strain evidence="3">JCA_2017</strain>
    </source>
</reference>
<comment type="caution">
    <text evidence="3">The sequence shown here is derived from an EMBL/GenBank/DDBJ whole genome shotgun (WGS) entry which is preliminary data.</text>
</comment>
<accession>A0A371HZR9</accession>
<gene>
    <name evidence="3" type="ORF">CR513_07486</name>
</gene>
<dbReference type="InterPro" id="IPR001584">
    <property type="entry name" value="Integrase_cat-core"/>
</dbReference>
<dbReference type="OrthoDB" id="7691805at2759"/>
<dbReference type="GO" id="GO:0015074">
    <property type="term" value="P:DNA integration"/>
    <property type="evidence" value="ECO:0007669"/>
    <property type="project" value="InterPro"/>
</dbReference>
<dbReference type="PROSITE" id="PS50994">
    <property type="entry name" value="INTEGRASE"/>
    <property type="match status" value="1"/>
</dbReference>
<organism evidence="3 4">
    <name type="scientific">Mucuna pruriens</name>
    <name type="common">Velvet bean</name>
    <name type="synonym">Dolichos pruriens</name>
    <dbReference type="NCBI Taxonomy" id="157652"/>
    <lineage>
        <taxon>Eukaryota</taxon>
        <taxon>Viridiplantae</taxon>
        <taxon>Streptophyta</taxon>
        <taxon>Embryophyta</taxon>
        <taxon>Tracheophyta</taxon>
        <taxon>Spermatophyta</taxon>
        <taxon>Magnoliopsida</taxon>
        <taxon>eudicotyledons</taxon>
        <taxon>Gunneridae</taxon>
        <taxon>Pentapetalae</taxon>
        <taxon>rosids</taxon>
        <taxon>fabids</taxon>
        <taxon>Fabales</taxon>
        <taxon>Fabaceae</taxon>
        <taxon>Papilionoideae</taxon>
        <taxon>50 kb inversion clade</taxon>
        <taxon>NPAAA clade</taxon>
        <taxon>indigoferoid/millettioid clade</taxon>
        <taxon>Phaseoleae</taxon>
        <taxon>Mucuna</taxon>
    </lineage>
</organism>
<evidence type="ECO:0000313" key="3">
    <source>
        <dbReference type="EMBL" id="RDY08295.1"/>
    </source>
</evidence>
<dbReference type="PANTHER" id="PTHR42648">
    <property type="entry name" value="TRANSPOSASE, PUTATIVE-RELATED"/>
    <property type="match status" value="1"/>
</dbReference>
<protein>
    <recommendedName>
        <fullName evidence="2">Integrase catalytic domain-containing protein</fullName>
    </recommendedName>
</protein>
<dbReference type="GO" id="GO:0003676">
    <property type="term" value="F:nucleic acid binding"/>
    <property type="evidence" value="ECO:0007669"/>
    <property type="project" value="InterPro"/>
</dbReference>
<evidence type="ECO:0000256" key="1">
    <source>
        <dbReference type="SAM" id="MobiDB-lite"/>
    </source>
</evidence>
<name>A0A371HZR9_MUCPR</name>
<dbReference type="SUPFAM" id="SSF53098">
    <property type="entry name" value="Ribonuclease H-like"/>
    <property type="match status" value="1"/>
</dbReference>
<dbReference type="Gene3D" id="3.30.420.10">
    <property type="entry name" value="Ribonuclease H-like superfamily/Ribonuclease H"/>
    <property type="match status" value="1"/>
</dbReference>
<dbReference type="AlphaFoldDB" id="A0A371HZR9"/>
<feature type="domain" description="Integrase catalytic" evidence="2">
    <location>
        <begin position="37"/>
        <end position="150"/>
    </location>
</feature>
<dbReference type="InterPro" id="IPR036397">
    <property type="entry name" value="RNaseH_sf"/>
</dbReference>
<proteinExistence type="predicted"/>
<dbReference type="Proteomes" id="UP000257109">
    <property type="component" value="Unassembled WGS sequence"/>
</dbReference>
<sequence>MQVAIEAIGAFRLQLKIGFHLDLFETFVVSSFRKLGVKRAKDVLELIHINLYGPFPTASWNGQQYFITFIDYYSRYDYLYLIHKKSQSLDIFKSFKAEVEFQLGKKIKAIKSNLGGEYYGRYDESGEQHLGPFALFLRECGIILQYTMPGKLIMNNQRRILTKSNQLEEDVQARRDLPSRLHPGQNKHPSRGDSCRAGSVLRPNADSKANAIQNRIHLDIKRPTPPRQIQARA</sequence>